<comment type="caution">
    <text evidence="2">The sequence shown here is derived from an EMBL/GenBank/DDBJ whole genome shotgun (WGS) entry which is preliminary data.</text>
</comment>
<sequence length="51" mass="4903">MTTHGNVTKRTVRRAAAVLITAFAALAAGCGASASIPPVRNPGGGGIVQGG</sequence>
<feature type="signal peptide" evidence="1">
    <location>
        <begin position="1"/>
        <end position="27"/>
    </location>
</feature>
<gene>
    <name evidence="2" type="ORF">AB8998_21370</name>
</gene>
<evidence type="ECO:0000313" key="3">
    <source>
        <dbReference type="Proteomes" id="UP001564760"/>
    </source>
</evidence>
<reference evidence="2 3" key="1">
    <citation type="submission" date="2024-08" db="EMBL/GenBank/DDBJ databases">
        <title>Mycobacterium servetensis sp. nov., a novel rapid-growing mycobacterial species recovered from a human patient in Zaragoza, Spain.</title>
        <authorList>
            <person name="Tristancho-Baro A.I."/>
            <person name="Buenestado-Serrano S."/>
            <person name="Garcia De Viedma D."/>
            <person name="Milagro-Beamonte A."/>
            <person name="Burillo N."/>
            <person name="Sanz S."/>
            <person name="Lopez-Calleja A.I."/>
            <person name="Penas-Utrilla D."/>
            <person name="Guardingo M."/>
            <person name="Garcia M.J."/>
            <person name="Vinuelas-Bayon J."/>
        </authorList>
    </citation>
    <scope>NUCLEOTIDE SEQUENCE [LARGE SCALE GENOMIC DNA]</scope>
    <source>
        <strain evidence="3">HUMS_12744610</strain>
    </source>
</reference>
<keyword evidence="3" id="KW-1185">Reference proteome</keyword>
<keyword evidence="1" id="KW-0732">Signal</keyword>
<protein>
    <recommendedName>
        <fullName evidence="4">Lipoprotein</fullName>
    </recommendedName>
</protein>
<dbReference type="Proteomes" id="UP001564760">
    <property type="component" value="Unassembled WGS sequence"/>
</dbReference>
<dbReference type="RefSeq" id="WP_369739673.1">
    <property type="nucleotide sequence ID" value="NZ_JBGEDP010000001.1"/>
</dbReference>
<organism evidence="2 3">
    <name type="scientific">Mycobacterium servetii</name>
    <dbReference type="NCBI Taxonomy" id="3237418"/>
    <lineage>
        <taxon>Bacteria</taxon>
        <taxon>Bacillati</taxon>
        <taxon>Actinomycetota</taxon>
        <taxon>Actinomycetes</taxon>
        <taxon>Mycobacteriales</taxon>
        <taxon>Mycobacteriaceae</taxon>
        <taxon>Mycobacterium</taxon>
    </lineage>
</organism>
<dbReference type="EMBL" id="JBGEDP010000001">
    <property type="protein sequence ID" value="MEY8017367.1"/>
    <property type="molecule type" value="Genomic_DNA"/>
</dbReference>
<accession>A0ABV4C691</accession>
<evidence type="ECO:0008006" key="4">
    <source>
        <dbReference type="Google" id="ProtNLM"/>
    </source>
</evidence>
<proteinExistence type="predicted"/>
<evidence type="ECO:0000256" key="1">
    <source>
        <dbReference type="SAM" id="SignalP"/>
    </source>
</evidence>
<evidence type="ECO:0000313" key="2">
    <source>
        <dbReference type="EMBL" id="MEY8017367.1"/>
    </source>
</evidence>
<name>A0ABV4C691_9MYCO</name>
<feature type="chain" id="PRO_5046869260" description="Lipoprotein" evidence="1">
    <location>
        <begin position="28"/>
        <end position="51"/>
    </location>
</feature>